<dbReference type="Pfam" id="PF01535">
    <property type="entry name" value="PPR"/>
    <property type="match status" value="10"/>
</dbReference>
<dbReference type="FunFam" id="1.25.40.10:FF:000381">
    <property type="entry name" value="Pentatricopeptide repeat-containing protein"/>
    <property type="match status" value="1"/>
</dbReference>
<dbReference type="FunFam" id="1.25.40.10:FF:000366">
    <property type="entry name" value="Pentatricopeptide (PPR) repeat-containing protein"/>
    <property type="match status" value="1"/>
</dbReference>
<evidence type="ECO:0000256" key="1">
    <source>
        <dbReference type="ARBA" id="ARBA00022737"/>
    </source>
</evidence>
<reference evidence="4" key="1">
    <citation type="journal article" date="2019" name="Gigascience">
        <title>De novo genome assembly of the endangered Acer yangbiense, a plant species with extremely small populations endemic to Yunnan Province, China.</title>
        <authorList>
            <person name="Yang J."/>
            <person name="Wariss H.M."/>
            <person name="Tao L."/>
            <person name="Zhang R."/>
            <person name="Yun Q."/>
            <person name="Hollingsworth P."/>
            <person name="Dao Z."/>
            <person name="Luo G."/>
            <person name="Guo H."/>
            <person name="Ma Y."/>
            <person name="Sun W."/>
        </authorList>
    </citation>
    <scope>NUCLEOTIDE SEQUENCE [LARGE SCALE GENOMIC DNA]</scope>
    <source>
        <strain evidence="4">cv. br00</strain>
    </source>
</reference>
<feature type="repeat" description="PPR" evidence="2">
    <location>
        <begin position="362"/>
        <end position="396"/>
    </location>
</feature>
<evidence type="ECO:0000313" key="4">
    <source>
        <dbReference type="Proteomes" id="UP000326939"/>
    </source>
</evidence>
<sequence>MTSQLLEPIACPPSPLHHVSNVPHNLTALSYQKLKQTHQPVNISQQKYQSNFSLLDNKPLNTSKYASVLDSCKCPKLGKQVHAHAIKTGFDADGFVDTKLLQMYARCGLLKDADFLFETMPMRNLHSWKAILSVYLDHGLFEEAFLLFHGLQFDGVELDFFVFPLVFKVCSGLGSVELGRQLHGLVIKFRFCLNIYVSNALIDMYGKCGSLDDAKKLLVKMPERDSVTWNSVITACAANGMVYEALEFLEKMKSLDCSMPNVVSWSAVIGGFAQNGYDEEVIEMLFRMQVEGLVPNAQTLASVLPACARLQRLELGNQLHGYITRHDFISNPVVVNALVDVYRRCGDMGSAAKIFFKFSVKNVLSCNTMIVGYCESGEVYKAKELFDCMDVLGIERNLISWNSVISGYVRNFMFDEAFNMFQNLLMEEGIEPDSFTFGSVLTACADTISSRLGKTMHAQAIVKGLQSDTFVGGALVEMYSKSQDLKAAQKAFDEVMEKDVPTWNALISGYARSNRIERIQYLLEKMKGDGYHPNIYTWNSILAGLVENSQLDLTMQLFSEMQISKLRPDIYTVGIILPACSRLATLERGKQAHAHSIKCGYDPDVRIGAALVDMYAKCGSLKYAQLAYNRISNPNLVSHNAMLTAYAMHGHGEEGISLFQTMLALGFIPDHVSFLSVLSSCVHVGSVEKGYELFDLMGYYNVNPTLKHYTSMVDLLSRSGKLHEAYELIKKMPVECDSVLWGALLGGCVIHGNIELGEIAAERLIELEPNNSGNYVSLANLHAYARRWTDLARVRGMMKDRGMHKSPGCSWIEDKNEIHSFFAGDRSHKRAEEIYATLDYLALHMKTGIVPGGDLQINYCIAAQAKEATETLQSILRLLEAAAAAMEENRGLLSTS</sequence>
<dbReference type="AlphaFoldDB" id="A0A5N5KN47"/>
<dbReference type="Gene3D" id="1.25.40.10">
    <property type="entry name" value="Tetratricopeptide repeat domain"/>
    <property type="match status" value="6"/>
</dbReference>
<dbReference type="FunFam" id="1.25.40.10:FF:000393">
    <property type="entry name" value="Pentatricopeptide repeat-containing protein At1g20230"/>
    <property type="match status" value="1"/>
</dbReference>
<dbReference type="Proteomes" id="UP000326939">
    <property type="component" value="Chromosome 12"/>
</dbReference>
<name>A0A5N5KN47_9ROSI</name>
<feature type="repeat" description="PPR" evidence="2">
    <location>
        <begin position="397"/>
        <end position="432"/>
    </location>
</feature>
<dbReference type="InterPro" id="IPR002885">
    <property type="entry name" value="PPR_rpt"/>
</dbReference>
<keyword evidence="4" id="KW-1185">Reference proteome</keyword>
<keyword evidence="1" id="KW-0677">Repeat</keyword>
<dbReference type="Pfam" id="PF20431">
    <property type="entry name" value="E_motif"/>
    <property type="match status" value="1"/>
</dbReference>
<feature type="repeat" description="PPR" evidence="2">
    <location>
        <begin position="225"/>
        <end position="259"/>
    </location>
</feature>
<accession>A0A5N5KN47</accession>
<feature type="repeat" description="PPR" evidence="2">
    <location>
        <begin position="534"/>
        <end position="568"/>
    </location>
</feature>
<dbReference type="InterPro" id="IPR046848">
    <property type="entry name" value="E_motif"/>
</dbReference>
<dbReference type="Pfam" id="PF13041">
    <property type="entry name" value="PPR_2"/>
    <property type="match status" value="2"/>
</dbReference>
<dbReference type="PROSITE" id="PS51375">
    <property type="entry name" value="PPR"/>
    <property type="match status" value="10"/>
</dbReference>
<evidence type="ECO:0000256" key="2">
    <source>
        <dbReference type="PROSITE-ProRule" id="PRU00708"/>
    </source>
</evidence>
<dbReference type="EMBL" id="VDCV01000012">
    <property type="protein sequence ID" value="KAB5531598.1"/>
    <property type="molecule type" value="Genomic_DNA"/>
</dbReference>
<dbReference type="SUPFAM" id="SSF48452">
    <property type="entry name" value="TPR-like"/>
    <property type="match status" value="1"/>
</dbReference>
<evidence type="ECO:0000313" key="3">
    <source>
        <dbReference type="EMBL" id="KAB5531598.1"/>
    </source>
</evidence>
<comment type="caution">
    <text evidence="3">The sequence shown here is derived from an EMBL/GenBank/DDBJ whole genome shotgun (WGS) entry which is preliminary data.</text>
</comment>
<gene>
    <name evidence="3" type="ORF">DKX38_018268</name>
</gene>
<dbReference type="GO" id="GO:0003723">
    <property type="term" value="F:RNA binding"/>
    <property type="evidence" value="ECO:0007669"/>
    <property type="project" value="InterPro"/>
</dbReference>
<feature type="repeat" description="PPR" evidence="2">
    <location>
        <begin position="124"/>
        <end position="158"/>
    </location>
</feature>
<dbReference type="PANTHER" id="PTHR47926">
    <property type="entry name" value="PENTATRICOPEPTIDE REPEAT-CONTAINING PROTEIN"/>
    <property type="match status" value="1"/>
</dbReference>
<dbReference type="InterPro" id="IPR046960">
    <property type="entry name" value="PPR_At4g14850-like_plant"/>
</dbReference>
<feature type="repeat" description="PPR" evidence="2">
    <location>
        <begin position="499"/>
        <end position="533"/>
    </location>
</feature>
<dbReference type="PANTHER" id="PTHR47926:SF386">
    <property type="entry name" value="PENTATRICOPEPTIDE REPEAT-CONTAINING PROTEIN"/>
    <property type="match status" value="1"/>
</dbReference>
<feature type="repeat" description="PPR" evidence="2">
    <location>
        <begin position="194"/>
        <end position="224"/>
    </location>
</feature>
<feature type="repeat" description="PPR" evidence="2">
    <location>
        <begin position="635"/>
        <end position="669"/>
    </location>
</feature>
<dbReference type="FunFam" id="1.25.40.10:FF:000031">
    <property type="entry name" value="Pentatricopeptide repeat-containing protein mitochondrial"/>
    <property type="match status" value="1"/>
</dbReference>
<proteinExistence type="predicted"/>
<evidence type="ECO:0008006" key="5">
    <source>
        <dbReference type="Google" id="ProtNLM"/>
    </source>
</evidence>
<dbReference type="GO" id="GO:0009451">
    <property type="term" value="P:RNA modification"/>
    <property type="evidence" value="ECO:0007669"/>
    <property type="project" value="InterPro"/>
</dbReference>
<protein>
    <recommendedName>
        <fullName evidence="5">DYW domain-containing protein</fullName>
    </recommendedName>
</protein>
<dbReference type="InterPro" id="IPR011990">
    <property type="entry name" value="TPR-like_helical_dom_sf"/>
</dbReference>
<organism evidence="3 4">
    <name type="scientific">Salix brachista</name>
    <dbReference type="NCBI Taxonomy" id="2182728"/>
    <lineage>
        <taxon>Eukaryota</taxon>
        <taxon>Viridiplantae</taxon>
        <taxon>Streptophyta</taxon>
        <taxon>Embryophyta</taxon>
        <taxon>Tracheophyta</taxon>
        <taxon>Spermatophyta</taxon>
        <taxon>Magnoliopsida</taxon>
        <taxon>eudicotyledons</taxon>
        <taxon>Gunneridae</taxon>
        <taxon>Pentapetalae</taxon>
        <taxon>rosids</taxon>
        <taxon>fabids</taxon>
        <taxon>Malpighiales</taxon>
        <taxon>Salicaceae</taxon>
        <taxon>Saliceae</taxon>
        <taxon>Salix</taxon>
    </lineage>
</organism>
<feature type="repeat" description="PPR" evidence="2">
    <location>
        <begin position="670"/>
        <end position="704"/>
    </location>
</feature>
<feature type="repeat" description="PPR" evidence="2">
    <location>
        <begin position="261"/>
        <end position="295"/>
    </location>
</feature>
<dbReference type="NCBIfam" id="TIGR00756">
    <property type="entry name" value="PPR"/>
    <property type="match status" value="8"/>
</dbReference>